<dbReference type="Pfam" id="PF00582">
    <property type="entry name" value="Usp"/>
    <property type="match status" value="2"/>
</dbReference>
<evidence type="ECO:0000259" key="4">
    <source>
        <dbReference type="Pfam" id="PF00582"/>
    </source>
</evidence>
<evidence type="ECO:0000313" key="6">
    <source>
        <dbReference type="Proteomes" id="UP001601992"/>
    </source>
</evidence>
<sequence>MTTESNSYTAGSSDPVVVAVDGSAASYEAVAWAAAEASLHRRRLHVVTSTAVRAGFGPAPVVAGIDLDELRREGERVVVKARRVASTVVPGDLEITSAVVSEPVIPFLLESSRRAWMMAVGSHGLGAIRRMLLGSVSSAVLHHAHCRVAVVHENSATDPVLLEYPVLVGVDGTANSEPALHLAFEEASRRKVELVALHAWSDTTGPYVPLPAWESAKQSEDAALAESLAGWGEQYPDVTVRRILVRDAPARALLTESDSAQLLVAGSHGRGGFTGLLLGSTSTALVQSVRCPVIVVRERGAM</sequence>
<evidence type="ECO:0000256" key="2">
    <source>
        <dbReference type="ARBA" id="ARBA00022741"/>
    </source>
</evidence>
<proteinExistence type="inferred from homology"/>
<comment type="caution">
    <text evidence="5">The sequence shown here is derived from an EMBL/GenBank/DDBJ whole genome shotgun (WGS) entry which is preliminary data.</text>
</comment>
<feature type="domain" description="UspA" evidence="4">
    <location>
        <begin position="166"/>
        <end position="297"/>
    </location>
</feature>
<gene>
    <name evidence="5" type="ORF">ACFYXQ_08180</name>
</gene>
<dbReference type="PRINTS" id="PR01438">
    <property type="entry name" value="UNVRSLSTRESS"/>
</dbReference>
<dbReference type="SUPFAM" id="SSF52402">
    <property type="entry name" value="Adenine nucleotide alpha hydrolases-like"/>
    <property type="match status" value="2"/>
</dbReference>
<feature type="domain" description="UspA" evidence="4">
    <location>
        <begin position="15"/>
        <end position="152"/>
    </location>
</feature>
<evidence type="ECO:0000313" key="5">
    <source>
        <dbReference type="EMBL" id="MFF3567750.1"/>
    </source>
</evidence>
<dbReference type="PANTHER" id="PTHR46268:SF27">
    <property type="entry name" value="UNIVERSAL STRESS PROTEIN RV2623"/>
    <property type="match status" value="1"/>
</dbReference>
<dbReference type="Gene3D" id="3.40.50.620">
    <property type="entry name" value="HUPs"/>
    <property type="match status" value="2"/>
</dbReference>
<protein>
    <submittedName>
        <fullName evidence="5">Universal stress protein</fullName>
    </submittedName>
</protein>
<keyword evidence="6" id="KW-1185">Reference proteome</keyword>
<organism evidence="5 6">
    <name type="scientific">Nocardia jiangxiensis</name>
    <dbReference type="NCBI Taxonomy" id="282685"/>
    <lineage>
        <taxon>Bacteria</taxon>
        <taxon>Bacillati</taxon>
        <taxon>Actinomycetota</taxon>
        <taxon>Actinomycetes</taxon>
        <taxon>Mycobacteriales</taxon>
        <taxon>Nocardiaceae</taxon>
        <taxon>Nocardia</taxon>
    </lineage>
</organism>
<dbReference type="InterPro" id="IPR014729">
    <property type="entry name" value="Rossmann-like_a/b/a_fold"/>
</dbReference>
<comment type="similarity">
    <text evidence="1">Belongs to the universal stress protein A family.</text>
</comment>
<dbReference type="InterPro" id="IPR006016">
    <property type="entry name" value="UspA"/>
</dbReference>
<evidence type="ECO:0000256" key="1">
    <source>
        <dbReference type="ARBA" id="ARBA00008791"/>
    </source>
</evidence>
<accession>A0ABW6RUQ7</accession>
<dbReference type="RefSeq" id="WP_387402979.1">
    <property type="nucleotide sequence ID" value="NZ_JBIAQY010000002.1"/>
</dbReference>
<evidence type="ECO:0000256" key="3">
    <source>
        <dbReference type="ARBA" id="ARBA00022840"/>
    </source>
</evidence>
<dbReference type="InterPro" id="IPR006015">
    <property type="entry name" value="Universal_stress_UspA"/>
</dbReference>
<dbReference type="Proteomes" id="UP001601992">
    <property type="component" value="Unassembled WGS sequence"/>
</dbReference>
<reference evidence="5 6" key="1">
    <citation type="submission" date="2024-10" db="EMBL/GenBank/DDBJ databases">
        <title>The Natural Products Discovery Center: Release of the First 8490 Sequenced Strains for Exploring Actinobacteria Biosynthetic Diversity.</title>
        <authorList>
            <person name="Kalkreuter E."/>
            <person name="Kautsar S.A."/>
            <person name="Yang D."/>
            <person name="Bader C.D."/>
            <person name="Teijaro C.N."/>
            <person name="Fluegel L."/>
            <person name="Davis C.M."/>
            <person name="Simpson J.R."/>
            <person name="Lauterbach L."/>
            <person name="Steele A.D."/>
            <person name="Gui C."/>
            <person name="Meng S."/>
            <person name="Li G."/>
            <person name="Viehrig K."/>
            <person name="Ye F."/>
            <person name="Su P."/>
            <person name="Kiefer A.F."/>
            <person name="Nichols A."/>
            <person name="Cepeda A.J."/>
            <person name="Yan W."/>
            <person name="Fan B."/>
            <person name="Jiang Y."/>
            <person name="Adhikari A."/>
            <person name="Zheng C.-J."/>
            <person name="Schuster L."/>
            <person name="Cowan T.M."/>
            <person name="Smanski M.J."/>
            <person name="Chevrette M.G."/>
            <person name="De Carvalho L.P.S."/>
            <person name="Shen B."/>
        </authorList>
    </citation>
    <scope>NUCLEOTIDE SEQUENCE [LARGE SCALE GENOMIC DNA]</scope>
    <source>
        <strain evidence="5 6">NPDC002593</strain>
    </source>
</reference>
<dbReference type="EMBL" id="JBIAQY010000002">
    <property type="protein sequence ID" value="MFF3567750.1"/>
    <property type="molecule type" value="Genomic_DNA"/>
</dbReference>
<keyword evidence="3" id="KW-0067">ATP-binding</keyword>
<keyword evidence="2" id="KW-0547">Nucleotide-binding</keyword>
<dbReference type="PANTHER" id="PTHR46268">
    <property type="entry name" value="STRESS RESPONSE PROTEIN NHAX"/>
    <property type="match status" value="1"/>
</dbReference>
<name>A0ABW6RUQ7_9NOCA</name>